<dbReference type="AlphaFoldDB" id="A0A9K3LJP7"/>
<sequence>MRLALACALLMGADQAAKSEAKTHQNSTHVPSGLAATESETLDQHDSAAPNEAKQKKLLQWTMKGNKLSGVLRNSDDPTAPEALKECNPSTISADLGILSCGVNQYCAESRQSSLGGVCVPNGNIADSRILQSTTFTSSSLLATTIQQRRGHDYLLKVLSEACGQTNYCDCTGFDITSFTGIVECTKMEEYCSQSVNYCGEDVELCYSLHLTLEASGRDQYSYTKCMTYTSPYQQRVCTSYSTADPSACVVDFNNDMCQSCTPELRTYKSMYEIEGQSHEYSYSQRCFQFDCTDTAGEHTGNTCDRNVATIRHNIMFGDDCARCQPCGVGFKMTKLDNFGDFPVVGHYQCSGLELGSMIGYFDRQLCNEIQAAAFDTCGCEPLFYDPNIVKTPRIPSDENESCLICGKEEAVVTLPDQNVILPEFSMSCGELATAGVMGQFSATYCQEEVQPRAHAVCRCAKTLLPDSGIVFHDGSSTAATAPSSTPSPITAGHSAAEGAELNGRSVCAVCPNGYVANPDLFVRLHNGITTCAGLEAAGYAGLFDTSYCLETVVHLAFENDCCSNSTLIDDSFLNATAMDDDFYQEPNFSPSIASPIATFATELPTPSPTEIGLQRLEPEDTFQFSDIADNTASEETEKAICHVCGEDGTVEDPTKFVTFENGISTCGELAEAGLSGVFTQSFCESEAKVVATFGCGCTVAEPVKVTGLSAAVTHQEDPTEVNVGEDYNSFATSQGSTVSAVLISGMGFLLYMLA</sequence>
<evidence type="ECO:0000313" key="3">
    <source>
        <dbReference type="EMBL" id="KAG7362970.1"/>
    </source>
</evidence>
<proteinExistence type="predicted"/>
<evidence type="ECO:0000313" key="4">
    <source>
        <dbReference type="Proteomes" id="UP000693970"/>
    </source>
</evidence>
<accession>A0A9K3LJP7</accession>
<keyword evidence="2" id="KW-0732">Signal</keyword>
<gene>
    <name evidence="3" type="ORF">IV203_026330</name>
</gene>
<reference evidence="3" key="1">
    <citation type="journal article" date="2021" name="Sci. Rep.">
        <title>Diploid genomic architecture of Nitzschia inconspicua, an elite biomass production diatom.</title>
        <authorList>
            <person name="Oliver A."/>
            <person name="Podell S."/>
            <person name="Pinowska A."/>
            <person name="Traller J.C."/>
            <person name="Smith S.R."/>
            <person name="McClure R."/>
            <person name="Beliaev A."/>
            <person name="Bohutskyi P."/>
            <person name="Hill E.A."/>
            <person name="Rabines A."/>
            <person name="Zheng H."/>
            <person name="Allen L.Z."/>
            <person name="Kuo A."/>
            <person name="Grigoriev I.V."/>
            <person name="Allen A.E."/>
            <person name="Hazlebeck D."/>
            <person name="Allen E.E."/>
        </authorList>
    </citation>
    <scope>NUCLEOTIDE SEQUENCE</scope>
    <source>
        <strain evidence="3">Hildebrandi</strain>
    </source>
</reference>
<evidence type="ECO:0000256" key="2">
    <source>
        <dbReference type="SAM" id="SignalP"/>
    </source>
</evidence>
<dbReference type="OrthoDB" id="55572at2759"/>
<feature type="region of interest" description="Disordered" evidence="1">
    <location>
        <begin position="20"/>
        <end position="53"/>
    </location>
</feature>
<feature type="signal peptide" evidence="2">
    <location>
        <begin position="1"/>
        <end position="21"/>
    </location>
</feature>
<dbReference type="Proteomes" id="UP000693970">
    <property type="component" value="Unassembled WGS sequence"/>
</dbReference>
<dbReference type="EMBL" id="JAGRRH010000010">
    <property type="protein sequence ID" value="KAG7362970.1"/>
    <property type="molecule type" value="Genomic_DNA"/>
</dbReference>
<name>A0A9K3LJP7_9STRA</name>
<keyword evidence="4" id="KW-1185">Reference proteome</keyword>
<protein>
    <submittedName>
        <fullName evidence="3">Uncharacterized protein</fullName>
    </submittedName>
</protein>
<comment type="caution">
    <text evidence="3">The sequence shown here is derived from an EMBL/GenBank/DDBJ whole genome shotgun (WGS) entry which is preliminary data.</text>
</comment>
<feature type="chain" id="PRO_5039898610" evidence="2">
    <location>
        <begin position="22"/>
        <end position="755"/>
    </location>
</feature>
<reference evidence="3" key="2">
    <citation type="submission" date="2021-04" db="EMBL/GenBank/DDBJ databases">
        <authorList>
            <person name="Podell S."/>
        </authorList>
    </citation>
    <scope>NUCLEOTIDE SEQUENCE</scope>
    <source>
        <strain evidence="3">Hildebrandi</strain>
    </source>
</reference>
<organism evidence="3 4">
    <name type="scientific">Nitzschia inconspicua</name>
    <dbReference type="NCBI Taxonomy" id="303405"/>
    <lineage>
        <taxon>Eukaryota</taxon>
        <taxon>Sar</taxon>
        <taxon>Stramenopiles</taxon>
        <taxon>Ochrophyta</taxon>
        <taxon>Bacillariophyta</taxon>
        <taxon>Bacillariophyceae</taxon>
        <taxon>Bacillariophycidae</taxon>
        <taxon>Bacillariales</taxon>
        <taxon>Bacillariaceae</taxon>
        <taxon>Nitzschia</taxon>
    </lineage>
</organism>
<evidence type="ECO:0000256" key="1">
    <source>
        <dbReference type="SAM" id="MobiDB-lite"/>
    </source>
</evidence>